<protein>
    <recommendedName>
        <fullName evidence="2">FHA domain-containing protein</fullName>
    </recommendedName>
</protein>
<dbReference type="PROSITE" id="PS50006">
    <property type="entry name" value="FHA_DOMAIN"/>
    <property type="match status" value="1"/>
</dbReference>
<feature type="region of interest" description="Disordered" evidence="1">
    <location>
        <begin position="213"/>
        <end position="260"/>
    </location>
</feature>
<name>A0A7S0XPU1_9STRA</name>
<feature type="compositionally biased region" description="Basic and acidic residues" evidence="1">
    <location>
        <begin position="213"/>
        <end position="223"/>
    </location>
</feature>
<feature type="compositionally biased region" description="Low complexity" evidence="1">
    <location>
        <begin position="236"/>
        <end position="260"/>
    </location>
</feature>
<dbReference type="InterPro" id="IPR000253">
    <property type="entry name" value="FHA_dom"/>
</dbReference>
<sequence>MADVTDDEGSKGAAAKPPSNPDQPPADESDPQSKDTPAAASPVAIDDMAFGGKRPQESFALLDGFNMNSKERMTIDITRFPAVLGRSNESDKKNPFFFSLGSKKVFSRRHMSIYYRDKEGGRVVWDEDKQTTIYKDAKTVIKEEGPQSLPKANNKNGLPSKGFFVIESLGKNRILVDKRALYQGESMVLHSGSVMRISNYFYVFLLPTDAEPKPHTIEGEGETKKKKTTKTKKRPAPTTSSSSAAATKKTKTSKTNTATATLAELETLPVEELLEKMDEAVSKGLWDRKNQFIGATICYHAVRSAGKSSEIQQKVIDDGGVSRSDIMDWIHHSDKFGGWVQQMLTNMEPRSYQAAITKSLLKSGFARTSGAGRYIKWELPSDIPLTAKKKMKPKPTIKQEAVSEKEDKEEAPKEEEQEEDDNEASSAGAEEEEEGGSDANENEDAENPSQEPAPEENAQANASVTDMDIIV</sequence>
<feature type="compositionally biased region" description="Basic residues" evidence="1">
    <location>
        <begin position="224"/>
        <end position="235"/>
    </location>
</feature>
<feature type="domain" description="FHA" evidence="2">
    <location>
        <begin position="82"/>
        <end position="139"/>
    </location>
</feature>
<feature type="region of interest" description="Disordered" evidence="1">
    <location>
        <begin position="388"/>
        <end position="471"/>
    </location>
</feature>
<feature type="compositionally biased region" description="Low complexity" evidence="1">
    <location>
        <begin position="447"/>
        <end position="463"/>
    </location>
</feature>
<organism evidence="3">
    <name type="scientific">Pseudo-nitzschia delicatissima</name>
    <dbReference type="NCBI Taxonomy" id="44447"/>
    <lineage>
        <taxon>Eukaryota</taxon>
        <taxon>Sar</taxon>
        <taxon>Stramenopiles</taxon>
        <taxon>Ochrophyta</taxon>
        <taxon>Bacillariophyta</taxon>
        <taxon>Bacillariophyceae</taxon>
        <taxon>Bacillariophycidae</taxon>
        <taxon>Bacillariales</taxon>
        <taxon>Bacillariaceae</taxon>
        <taxon>Pseudo-nitzschia</taxon>
    </lineage>
</organism>
<dbReference type="Gene3D" id="2.60.200.20">
    <property type="match status" value="1"/>
</dbReference>
<evidence type="ECO:0000259" key="2">
    <source>
        <dbReference type="PROSITE" id="PS50006"/>
    </source>
</evidence>
<accession>A0A7S0XPU1</accession>
<gene>
    <name evidence="3" type="ORF">PDEL0327_LOCUS249</name>
</gene>
<dbReference type="EMBL" id="HBFG01000346">
    <property type="protein sequence ID" value="CAD8728460.1"/>
    <property type="molecule type" value="Transcribed_RNA"/>
</dbReference>
<proteinExistence type="predicted"/>
<reference evidence="3" key="1">
    <citation type="submission" date="2021-01" db="EMBL/GenBank/DDBJ databases">
        <authorList>
            <person name="Corre E."/>
            <person name="Pelletier E."/>
            <person name="Niang G."/>
            <person name="Scheremetjew M."/>
            <person name="Finn R."/>
            <person name="Kale V."/>
            <person name="Holt S."/>
            <person name="Cochrane G."/>
            <person name="Meng A."/>
            <person name="Brown T."/>
            <person name="Cohen L."/>
        </authorList>
    </citation>
    <scope>NUCLEOTIDE SEQUENCE</scope>
    <source>
        <strain evidence="3">B596</strain>
    </source>
</reference>
<feature type="compositionally biased region" description="Basic and acidic residues" evidence="1">
    <location>
        <begin position="401"/>
        <end position="411"/>
    </location>
</feature>
<feature type="compositionally biased region" description="Acidic residues" evidence="1">
    <location>
        <begin position="412"/>
        <end position="446"/>
    </location>
</feature>
<dbReference type="SUPFAM" id="SSF49879">
    <property type="entry name" value="SMAD/FHA domain"/>
    <property type="match status" value="1"/>
</dbReference>
<evidence type="ECO:0000313" key="3">
    <source>
        <dbReference type="EMBL" id="CAD8728460.1"/>
    </source>
</evidence>
<dbReference type="AlphaFoldDB" id="A0A7S0XPU1"/>
<dbReference type="InterPro" id="IPR008984">
    <property type="entry name" value="SMAD_FHA_dom_sf"/>
</dbReference>
<evidence type="ECO:0000256" key="1">
    <source>
        <dbReference type="SAM" id="MobiDB-lite"/>
    </source>
</evidence>
<feature type="region of interest" description="Disordered" evidence="1">
    <location>
        <begin position="1"/>
        <end position="44"/>
    </location>
</feature>